<dbReference type="STRING" id="1178825.SAMN05216261_1004"/>
<dbReference type="Proteomes" id="UP000184396">
    <property type="component" value="Unassembled WGS sequence"/>
</dbReference>
<accession>A0A1M6C0Q8</accession>
<feature type="transmembrane region" description="Helical" evidence="8">
    <location>
        <begin position="39"/>
        <end position="61"/>
    </location>
</feature>
<evidence type="ECO:0000256" key="8">
    <source>
        <dbReference type="SAM" id="Phobius"/>
    </source>
</evidence>
<reference evidence="9 10" key="1">
    <citation type="submission" date="2016-11" db="EMBL/GenBank/DDBJ databases">
        <authorList>
            <person name="Jaros S."/>
            <person name="Januszkiewicz K."/>
            <person name="Wedrychowicz H."/>
        </authorList>
    </citation>
    <scope>NUCLEOTIDE SEQUENCE [LARGE SCALE GENOMIC DNA]</scope>
    <source>
        <strain evidence="9 10">CGMCC 1.12213</strain>
    </source>
</reference>
<dbReference type="InterPro" id="IPR050363">
    <property type="entry name" value="MIP/Aquaporin"/>
</dbReference>
<evidence type="ECO:0000256" key="3">
    <source>
        <dbReference type="ARBA" id="ARBA00022448"/>
    </source>
</evidence>
<dbReference type="OrthoDB" id="9807293at2"/>
<dbReference type="Pfam" id="PF00230">
    <property type="entry name" value="MIP"/>
    <property type="match status" value="1"/>
</dbReference>
<dbReference type="PANTHER" id="PTHR43829">
    <property type="entry name" value="AQUAPORIN OR AQUAGLYCEROPORIN RELATED"/>
    <property type="match status" value="1"/>
</dbReference>
<evidence type="ECO:0000256" key="5">
    <source>
        <dbReference type="ARBA" id="ARBA00022989"/>
    </source>
</evidence>
<evidence type="ECO:0000256" key="4">
    <source>
        <dbReference type="ARBA" id="ARBA00022692"/>
    </source>
</evidence>
<dbReference type="EMBL" id="FQYK01000002">
    <property type="protein sequence ID" value="SHI54615.1"/>
    <property type="molecule type" value="Genomic_DNA"/>
</dbReference>
<comment type="similarity">
    <text evidence="2 7">Belongs to the MIP/aquaporin (TC 1.A.8) family.</text>
</comment>
<feature type="transmembrane region" description="Helical" evidence="8">
    <location>
        <begin position="82"/>
        <end position="104"/>
    </location>
</feature>
<proteinExistence type="inferred from homology"/>
<evidence type="ECO:0000256" key="1">
    <source>
        <dbReference type="ARBA" id="ARBA00004141"/>
    </source>
</evidence>
<dbReference type="PANTHER" id="PTHR43829:SF9">
    <property type="entry name" value="AQUAPORIN-9"/>
    <property type="match status" value="1"/>
</dbReference>
<keyword evidence="10" id="KW-1185">Reference proteome</keyword>
<evidence type="ECO:0000313" key="9">
    <source>
        <dbReference type="EMBL" id="SHI54615.1"/>
    </source>
</evidence>
<evidence type="ECO:0000256" key="2">
    <source>
        <dbReference type="ARBA" id="ARBA00006175"/>
    </source>
</evidence>
<dbReference type="PROSITE" id="PS00221">
    <property type="entry name" value="MIP"/>
    <property type="match status" value="1"/>
</dbReference>
<evidence type="ECO:0000256" key="7">
    <source>
        <dbReference type="RuleBase" id="RU000477"/>
    </source>
</evidence>
<comment type="subcellular location">
    <subcellularLocation>
        <location evidence="1">Membrane</location>
        <topology evidence="1">Multi-pass membrane protein</topology>
    </subcellularLocation>
</comment>
<dbReference type="InterPro" id="IPR000425">
    <property type="entry name" value="MIP"/>
</dbReference>
<sequence length="242" mass="25303">MTPLAAEIIGTALLILLGGGVVANVVLNKTIGNNSGWIVITTGWALAVYVAVVVAGPYSGAHINPAVSISLAIAGKFPWESVPLYVVAQMIGAMLGAFMVWLMYKNHFDATEDGDSKKAVFCTAPAIRNTFSNFISEAVGTFVLIFTILYFTNATISDSQTIIGLGSLGALPVALLVWSIGLSLGGTTGYAINPARDLGPRIMHALLPIKNKVSNDWGYAWIPVIAPIVGASLAALLMLALS</sequence>
<organism evidence="9 10">
    <name type="scientific">Algibacter luteus</name>
    <dbReference type="NCBI Taxonomy" id="1178825"/>
    <lineage>
        <taxon>Bacteria</taxon>
        <taxon>Pseudomonadati</taxon>
        <taxon>Bacteroidota</taxon>
        <taxon>Flavobacteriia</taxon>
        <taxon>Flavobacteriales</taxon>
        <taxon>Flavobacteriaceae</taxon>
        <taxon>Algibacter</taxon>
    </lineage>
</organism>
<dbReference type="InterPro" id="IPR022357">
    <property type="entry name" value="MIP_CS"/>
</dbReference>
<dbReference type="AlphaFoldDB" id="A0A1M6C0Q8"/>
<dbReference type="Gene3D" id="1.20.1080.10">
    <property type="entry name" value="Glycerol uptake facilitator protein"/>
    <property type="match status" value="1"/>
</dbReference>
<dbReference type="PRINTS" id="PR00783">
    <property type="entry name" value="MINTRINSICP"/>
</dbReference>
<dbReference type="SUPFAM" id="SSF81338">
    <property type="entry name" value="Aquaporin-like"/>
    <property type="match status" value="1"/>
</dbReference>
<evidence type="ECO:0000256" key="6">
    <source>
        <dbReference type="ARBA" id="ARBA00023136"/>
    </source>
</evidence>
<keyword evidence="4 7" id="KW-0812">Transmembrane</keyword>
<dbReference type="NCBIfam" id="TIGR00861">
    <property type="entry name" value="MIP"/>
    <property type="match status" value="1"/>
</dbReference>
<feature type="transmembrane region" description="Helical" evidence="8">
    <location>
        <begin position="163"/>
        <end position="184"/>
    </location>
</feature>
<dbReference type="eggNOG" id="COG0580">
    <property type="taxonomic scope" value="Bacteria"/>
</dbReference>
<dbReference type="GO" id="GO:0015254">
    <property type="term" value="F:glycerol channel activity"/>
    <property type="evidence" value="ECO:0007669"/>
    <property type="project" value="TreeGrafter"/>
</dbReference>
<keyword evidence="3 7" id="KW-0813">Transport</keyword>
<keyword evidence="5 8" id="KW-1133">Transmembrane helix</keyword>
<dbReference type="InterPro" id="IPR023271">
    <property type="entry name" value="Aquaporin-like"/>
</dbReference>
<protein>
    <submittedName>
        <fullName evidence="9">Glycerol uptake facilitator protein</fullName>
    </submittedName>
</protein>
<feature type="transmembrane region" description="Helical" evidence="8">
    <location>
        <begin position="134"/>
        <end position="151"/>
    </location>
</feature>
<feature type="transmembrane region" description="Helical" evidence="8">
    <location>
        <begin position="220"/>
        <end position="241"/>
    </location>
</feature>
<name>A0A1M6C0Q8_9FLAO</name>
<dbReference type="RefSeq" id="WP_019387621.1">
    <property type="nucleotide sequence ID" value="NZ_ALIH01000006.1"/>
</dbReference>
<dbReference type="GO" id="GO:0005886">
    <property type="term" value="C:plasma membrane"/>
    <property type="evidence" value="ECO:0007669"/>
    <property type="project" value="TreeGrafter"/>
</dbReference>
<evidence type="ECO:0000313" key="10">
    <source>
        <dbReference type="Proteomes" id="UP000184396"/>
    </source>
</evidence>
<gene>
    <name evidence="9" type="ORF">SAMN05216261_1004</name>
</gene>
<keyword evidence="6 8" id="KW-0472">Membrane</keyword>